<protein>
    <submittedName>
        <fullName evidence="1">MFS general substrate transporter</fullName>
    </submittedName>
</protein>
<sequence>MVGLAFRDVPGVTPISKYWEKLNWRLLVSLALPVMLETLDYTVVASAQPHIASIFDAVNLQSFIGTSYLLSSAAFLPFFVSVANVYGRHLALQFSLFFFLAGSVVSTGAINMPMILAGRGIAGIGAAGLLTIVRTIISDSASPDGSNPQQSILYILYAVAFGIGPVVGSVIVNLNFRWVFVINLPTTALAMLLCYFFLRSQVKDKGLVKPLPLPGNRSETWISKILLLDWIGPFIFFAGSLLILLGLNWGPNDHWKTARVIAYLVLGSISIVGYLLWEYVLQRQQTQPNPHHALPSMVFRAYPMLSLELFKSYDFCVVQYHSFVCGVVMFVIFYFLDIFMIIVFALQPSQAGFQLLFYAPGMAAGLFSAPRILKYFNQPKYLLIPGFSLITIGFGLLIMGMQELNNVLIDVAMALTGLGMGLCATPLIVQGRQCQPGQVALNLTTMLFFRCLGGMLGLAQCFTIMNLKVNDYVAAAISNTSALSASDLTMLTQLFASGDLTSLKILGKLPPAVQLVIRSGFNHAIRWSFISILPWSGVAAGLAVFLSRIQIKFEPSVSVTSSVVEELDNAEDNERRVG</sequence>
<reference evidence="1" key="1">
    <citation type="journal article" date="2021" name="New Phytol.">
        <title>Evolutionary innovations through gain and loss of genes in the ectomycorrhizal Boletales.</title>
        <authorList>
            <person name="Wu G."/>
            <person name="Miyauchi S."/>
            <person name="Morin E."/>
            <person name="Kuo A."/>
            <person name="Drula E."/>
            <person name="Varga T."/>
            <person name="Kohler A."/>
            <person name="Feng B."/>
            <person name="Cao Y."/>
            <person name="Lipzen A."/>
            <person name="Daum C."/>
            <person name="Hundley H."/>
            <person name="Pangilinan J."/>
            <person name="Johnson J."/>
            <person name="Barry K."/>
            <person name="LaButti K."/>
            <person name="Ng V."/>
            <person name="Ahrendt S."/>
            <person name="Min B."/>
            <person name="Choi I.G."/>
            <person name="Park H."/>
            <person name="Plett J.M."/>
            <person name="Magnuson J."/>
            <person name="Spatafora J.W."/>
            <person name="Nagy L.G."/>
            <person name="Henrissat B."/>
            <person name="Grigoriev I.V."/>
            <person name="Yang Z.L."/>
            <person name="Xu J."/>
            <person name="Martin F.M."/>
        </authorList>
    </citation>
    <scope>NUCLEOTIDE SEQUENCE</scope>
    <source>
        <strain evidence="1">ATCC 28755</strain>
    </source>
</reference>
<name>A0ACB8AE81_9AGAM</name>
<evidence type="ECO:0000313" key="2">
    <source>
        <dbReference type="Proteomes" id="UP000790377"/>
    </source>
</evidence>
<keyword evidence="2" id="KW-1185">Reference proteome</keyword>
<organism evidence="1 2">
    <name type="scientific">Hygrophoropsis aurantiaca</name>
    <dbReference type="NCBI Taxonomy" id="72124"/>
    <lineage>
        <taxon>Eukaryota</taxon>
        <taxon>Fungi</taxon>
        <taxon>Dikarya</taxon>
        <taxon>Basidiomycota</taxon>
        <taxon>Agaricomycotina</taxon>
        <taxon>Agaricomycetes</taxon>
        <taxon>Agaricomycetidae</taxon>
        <taxon>Boletales</taxon>
        <taxon>Coniophorineae</taxon>
        <taxon>Hygrophoropsidaceae</taxon>
        <taxon>Hygrophoropsis</taxon>
    </lineage>
</organism>
<dbReference type="EMBL" id="MU267678">
    <property type="protein sequence ID" value="KAH7911455.1"/>
    <property type="molecule type" value="Genomic_DNA"/>
</dbReference>
<comment type="caution">
    <text evidence="1">The sequence shown here is derived from an EMBL/GenBank/DDBJ whole genome shotgun (WGS) entry which is preliminary data.</text>
</comment>
<accession>A0ACB8AE81</accession>
<proteinExistence type="predicted"/>
<gene>
    <name evidence="1" type="ORF">BJ138DRAFT_922558</name>
</gene>
<evidence type="ECO:0000313" key="1">
    <source>
        <dbReference type="EMBL" id="KAH7911455.1"/>
    </source>
</evidence>
<dbReference type="Proteomes" id="UP000790377">
    <property type="component" value="Unassembled WGS sequence"/>
</dbReference>